<feature type="compositionally biased region" description="Basic and acidic residues" evidence="1">
    <location>
        <begin position="10"/>
        <end position="27"/>
    </location>
</feature>
<sequence length="36" mass="4117">MQDISFPSREAAEKAGERLSTHLRELPRSPSKHLQI</sequence>
<protein>
    <submittedName>
        <fullName evidence="2">(rape) hypothetical protein</fullName>
    </submittedName>
</protein>
<organism evidence="2">
    <name type="scientific">Brassica napus</name>
    <name type="common">Rape</name>
    <dbReference type="NCBI Taxonomy" id="3708"/>
    <lineage>
        <taxon>Eukaryota</taxon>
        <taxon>Viridiplantae</taxon>
        <taxon>Streptophyta</taxon>
        <taxon>Embryophyta</taxon>
        <taxon>Tracheophyta</taxon>
        <taxon>Spermatophyta</taxon>
        <taxon>Magnoliopsida</taxon>
        <taxon>eudicotyledons</taxon>
        <taxon>Gunneridae</taxon>
        <taxon>Pentapetalae</taxon>
        <taxon>rosids</taxon>
        <taxon>malvids</taxon>
        <taxon>Brassicales</taxon>
        <taxon>Brassicaceae</taxon>
        <taxon>Brassiceae</taxon>
        <taxon>Brassica</taxon>
    </lineage>
</organism>
<gene>
    <name evidence="2" type="ORF">DARMORV10_A09P47480.1</name>
</gene>
<evidence type="ECO:0000313" key="2">
    <source>
        <dbReference type="EMBL" id="CAF2047497.1"/>
    </source>
</evidence>
<name>A0A816PFN9_BRANA</name>
<reference evidence="2" key="1">
    <citation type="submission" date="2021-01" db="EMBL/GenBank/DDBJ databases">
        <authorList>
            <consortium name="Genoscope - CEA"/>
            <person name="William W."/>
        </authorList>
    </citation>
    <scope>NUCLEOTIDE SEQUENCE</scope>
</reference>
<dbReference type="AlphaFoldDB" id="A0A816PFN9"/>
<dbReference type="Proteomes" id="UP001295469">
    <property type="component" value="Chromosome A09"/>
</dbReference>
<dbReference type="EMBL" id="HG994363">
    <property type="protein sequence ID" value="CAF2047497.1"/>
    <property type="molecule type" value="Genomic_DNA"/>
</dbReference>
<accession>A0A816PFN9</accession>
<proteinExistence type="predicted"/>
<feature type="region of interest" description="Disordered" evidence="1">
    <location>
        <begin position="1"/>
        <end position="36"/>
    </location>
</feature>
<evidence type="ECO:0000256" key="1">
    <source>
        <dbReference type="SAM" id="MobiDB-lite"/>
    </source>
</evidence>